<keyword evidence="2" id="KW-1185">Reference proteome</keyword>
<evidence type="ECO:0000313" key="1">
    <source>
        <dbReference type="EMBL" id="KAJ1522115.1"/>
    </source>
</evidence>
<accession>A0AAV7X848</accession>
<dbReference type="Proteomes" id="UP001075354">
    <property type="component" value="Chromosome 12"/>
</dbReference>
<dbReference type="AlphaFoldDB" id="A0AAV7X848"/>
<organism evidence="1 2">
    <name type="scientific">Megalurothrips usitatus</name>
    <name type="common">bean blossom thrips</name>
    <dbReference type="NCBI Taxonomy" id="439358"/>
    <lineage>
        <taxon>Eukaryota</taxon>
        <taxon>Metazoa</taxon>
        <taxon>Ecdysozoa</taxon>
        <taxon>Arthropoda</taxon>
        <taxon>Hexapoda</taxon>
        <taxon>Insecta</taxon>
        <taxon>Pterygota</taxon>
        <taxon>Neoptera</taxon>
        <taxon>Paraneoptera</taxon>
        <taxon>Thysanoptera</taxon>
        <taxon>Terebrantia</taxon>
        <taxon>Thripoidea</taxon>
        <taxon>Thripidae</taxon>
        <taxon>Megalurothrips</taxon>
    </lineage>
</organism>
<dbReference type="Pfam" id="PF05811">
    <property type="entry name" value="DUF842"/>
    <property type="match status" value="1"/>
</dbReference>
<dbReference type="InterPro" id="IPR008560">
    <property type="entry name" value="DUF842_euk"/>
</dbReference>
<protein>
    <submittedName>
        <fullName evidence="1">Uncharacterized protein</fullName>
    </submittedName>
</protein>
<sequence>MDIIHQQQDHVVRALEQTFEKLKGGRELRKSKSQEFHCQARCYKNEHIPDENCGNNCSMPLARFLNLVNKEYSGVVERTNRCGVQCLDAEKDRMGSK</sequence>
<comment type="caution">
    <text evidence="1">The sequence shown here is derived from an EMBL/GenBank/DDBJ whole genome shotgun (WGS) entry which is preliminary data.</text>
</comment>
<name>A0AAV7X848_9NEOP</name>
<evidence type="ECO:0000313" key="2">
    <source>
        <dbReference type="Proteomes" id="UP001075354"/>
    </source>
</evidence>
<proteinExistence type="predicted"/>
<gene>
    <name evidence="1" type="ORF">ONE63_002426</name>
</gene>
<reference evidence="1" key="1">
    <citation type="submission" date="2022-12" db="EMBL/GenBank/DDBJ databases">
        <title>Chromosome-level genome assembly of the bean flower thrips Megalurothrips usitatus.</title>
        <authorList>
            <person name="Ma L."/>
            <person name="Liu Q."/>
            <person name="Li H."/>
            <person name="Cai W."/>
        </authorList>
    </citation>
    <scope>NUCLEOTIDE SEQUENCE</scope>
    <source>
        <strain evidence="1">Cailab_2022a</strain>
    </source>
</reference>
<dbReference type="EMBL" id="JAPTSV010000012">
    <property type="protein sequence ID" value="KAJ1522115.1"/>
    <property type="molecule type" value="Genomic_DNA"/>
</dbReference>